<dbReference type="InterPro" id="IPR005279">
    <property type="entry name" value="Dipep/tripep_permease"/>
</dbReference>
<dbReference type="SUPFAM" id="SSF103473">
    <property type="entry name" value="MFS general substrate transporter"/>
    <property type="match status" value="1"/>
</dbReference>
<feature type="transmembrane region" description="Helical" evidence="10">
    <location>
        <begin position="194"/>
        <end position="214"/>
    </location>
</feature>
<feature type="transmembrane region" description="Helical" evidence="10">
    <location>
        <begin position="376"/>
        <end position="399"/>
    </location>
</feature>
<name>A0AAU9CMG2_9BACT</name>
<reference evidence="12 13" key="1">
    <citation type="submission" date="2021-12" db="EMBL/GenBank/DDBJ databases">
        <title>Genome sequencing of bacteria with rrn-lacking chromosome and rrn-plasmid.</title>
        <authorList>
            <person name="Anda M."/>
            <person name="Iwasaki W."/>
        </authorList>
    </citation>
    <scope>NUCLEOTIDE SEQUENCE [LARGE SCALE GENOMIC DNA]</scope>
    <source>
        <strain evidence="12 13">DSM 100852</strain>
    </source>
</reference>
<keyword evidence="5" id="KW-0571">Peptide transport</keyword>
<feature type="transmembrane region" description="Helical" evidence="10">
    <location>
        <begin position="342"/>
        <end position="364"/>
    </location>
</feature>
<feature type="transmembrane region" description="Helical" evidence="10">
    <location>
        <begin position="411"/>
        <end position="429"/>
    </location>
</feature>
<feature type="transmembrane region" description="Helical" evidence="10">
    <location>
        <begin position="70"/>
        <end position="89"/>
    </location>
</feature>
<dbReference type="Gene3D" id="1.20.1250.20">
    <property type="entry name" value="MFS general substrate transporter like domains"/>
    <property type="match status" value="2"/>
</dbReference>
<proteinExistence type="inferred from homology"/>
<evidence type="ECO:0000256" key="6">
    <source>
        <dbReference type="ARBA" id="ARBA00022989"/>
    </source>
</evidence>
<dbReference type="Proteomes" id="UP001348817">
    <property type="component" value="Chromosome"/>
</dbReference>
<evidence type="ECO:0000313" key="12">
    <source>
        <dbReference type="EMBL" id="BDD09213.1"/>
    </source>
</evidence>
<organism evidence="12 13">
    <name type="scientific">Fulvitalea axinellae</name>
    <dbReference type="NCBI Taxonomy" id="1182444"/>
    <lineage>
        <taxon>Bacteria</taxon>
        <taxon>Pseudomonadati</taxon>
        <taxon>Bacteroidota</taxon>
        <taxon>Cytophagia</taxon>
        <taxon>Cytophagales</taxon>
        <taxon>Persicobacteraceae</taxon>
        <taxon>Fulvitalea</taxon>
    </lineage>
</organism>
<keyword evidence="7 10" id="KW-0472">Membrane</keyword>
<feature type="transmembrane region" description="Helical" evidence="10">
    <location>
        <begin position="42"/>
        <end position="64"/>
    </location>
</feature>
<keyword evidence="6 10" id="KW-1133">Transmembrane helix</keyword>
<dbReference type="NCBIfam" id="TIGR00924">
    <property type="entry name" value="yjdL_sub1_fam"/>
    <property type="match status" value="1"/>
</dbReference>
<dbReference type="PROSITE" id="PS50850">
    <property type="entry name" value="MFS"/>
    <property type="match status" value="1"/>
</dbReference>
<feature type="transmembrane region" description="Helical" evidence="10">
    <location>
        <begin position="165"/>
        <end position="188"/>
    </location>
</feature>
<evidence type="ECO:0000256" key="9">
    <source>
        <dbReference type="SAM" id="MobiDB-lite"/>
    </source>
</evidence>
<dbReference type="GO" id="GO:0005886">
    <property type="term" value="C:plasma membrane"/>
    <property type="evidence" value="ECO:0007669"/>
    <property type="project" value="UniProtKB-SubCell"/>
</dbReference>
<dbReference type="InterPro" id="IPR020846">
    <property type="entry name" value="MFS_dom"/>
</dbReference>
<evidence type="ECO:0000259" key="11">
    <source>
        <dbReference type="PROSITE" id="PS50850"/>
    </source>
</evidence>
<sequence>MSDQTFKLPEAARGKTVFGHPVGLFVLFFTEMWERFSFYGMRAILILFLVDTVSDTGIGGGLGIDKSTAQIIYGTYGFIVYLMSIPGGILADKYLGQKKSVLLGGVLLVIGPALLTAQGLFGGTMKEILFFLGLFVVTLGVGALKPNISTMVGGLYHPKDGKRDMAFTIFYIGINVGAFLAGIVVASVAKKHGWHFGFGIAGVGMFLGLIVYLLGQKYLKGVGEFEAKAKSTTKTAVQDAPLTAVEKDRMKVLLISFLIVVVFWGAFEQAGGLLNLYADEKVDRMVDASSIIGKLLIFFNGDAVVPAGWFQSVNAFYIMIFGTIVAGFWAKWAKWGKENSSLFKMGIGTIIMGFGFMFMVWAAQQYASVGYSSMSWLFGAYFFHTIGELCLSPVALSFITRLSPAKYGSRMMGIYFAVTGLGNMVAGVMGSFSEKLGEEQLFLFITAFAVVAGLLVLLFLKKLKKLTHGAEDNNPPSATEQLEDELDIQQ</sequence>
<evidence type="ECO:0000256" key="10">
    <source>
        <dbReference type="SAM" id="Phobius"/>
    </source>
</evidence>
<evidence type="ECO:0000256" key="4">
    <source>
        <dbReference type="ARBA" id="ARBA00022692"/>
    </source>
</evidence>
<evidence type="ECO:0000256" key="5">
    <source>
        <dbReference type="ARBA" id="ARBA00022856"/>
    </source>
</evidence>
<dbReference type="EMBL" id="AP025314">
    <property type="protein sequence ID" value="BDD09213.1"/>
    <property type="molecule type" value="Genomic_DNA"/>
</dbReference>
<feature type="transmembrane region" description="Helical" evidence="10">
    <location>
        <begin position="101"/>
        <end position="122"/>
    </location>
</feature>
<dbReference type="Pfam" id="PF00854">
    <property type="entry name" value="PTR2"/>
    <property type="match status" value="2"/>
</dbReference>
<feature type="transmembrane region" description="Helical" evidence="10">
    <location>
        <begin position="250"/>
        <end position="267"/>
    </location>
</feature>
<dbReference type="InterPro" id="IPR050171">
    <property type="entry name" value="MFS_Transporters"/>
</dbReference>
<gene>
    <name evidence="12" type="ORF">FUAX_16450</name>
</gene>
<feature type="transmembrane region" description="Helical" evidence="10">
    <location>
        <begin position="309"/>
        <end position="330"/>
    </location>
</feature>
<accession>A0AAU9CMG2</accession>
<dbReference type="InterPro" id="IPR018456">
    <property type="entry name" value="PTR2_symporter_CS"/>
</dbReference>
<keyword evidence="13" id="KW-1185">Reference proteome</keyword>
<feature type="transmembrane region" description="Helical" evidence="10">
    <location>
        <begin position="128"/>
        <end position="144"/>
    </location>
</feature>
<evidence type="ECO:0000256" key="3">
    <source>
        <dbReference type="ARBA" id="ARBA00022475"/>
    </source>
</evidence>
<dbReference type="GO" id="GO:0006857">
    <property type="term" value="P:oligopeptide transport"/>
    <property type="evidence" value="ECO:0007669"/>
    <property type="project" value="InterPro"/>
</dbReference>
<feature type="transmembrane region" description="Helical" evidence="10">
    <location>
        <begin position="441"/>
        <end position="460"/>
    </location>
</feature>
<comment type="similarity">
    <text evidence="8">Belongs to the major facilitator superfamily. Proton-dependent oligopeptide transporter (POT/PTR) (TC 2.A.17) family.</text>
</comment>
<dbReference type="KEGG" id="fax:FUAX_16450"/>
<dbReference type="PANTHER" id="PTHR23517:SF15">
    <property type="entry name" value="PROTON-DEPENDENT OLIGOPEPTIDE FAMILY TRANSPORT PROTEIN"/>
    <property type="match status" value="1"/>
</dbReference>
<keyword evidence="4 8" id="KW-0812">Transmembrane</keyword>
<evidence type="ECO:0000256" key="8">
    <source>
        <dbReference type="RuleBase" id="RU003755"/>
    </source>
</evidence>
<evidence type="ECO:0000256" key="7">
    <source>
        <dbReference type="ARBA" id="ARBA00023136"/>
    </source>
</evidence>
<dbReference type="InterPro" id="IPR036259">
    <property type="entry name" value="MFS_trans_sf"/>
</dbReference>
<evidence type="ECO:0000313" key="13">
    <source>
        <dbReference type="Proteomes" id="UP001348817"/>
    </source>
</evidence>
<dbReference type="RefSeq" id="WP_338394428.1">
    <property type="nucleotide sequence ID" value="NZ_AP025314.1"/>
</dbReference>
<keyword evidence="5" id="KW-0653">Protein transport</keyword>
<feature type="domain" description="Major facilitator superfamily (MFS) profile" evidence="11">
    <location>
        <begin position="26"/>
        <end position="464"/>
    </location>
</feature>
<dbReference type="AlphaFoldDB" id="A0AAU9CMG2"/>
<dbReference type="GO" id="GO:1904680">
    <property type="term" value="F:peptide transmembrane transporter activity"/>
    <property type="evidence" value="ECO:0007669"/>
    <property type="project" value="InterPro"/>
</dbReference>
<evidence type="ECO:0000256" key="1">
    <source>
        <dbReference type="ARBA" id="ARBA00004651"/>
    </source>
</evidence>
<dbReference type="CDD" id="cd17346">
    <property type="entry name" value="MFS_DtpA_like"/>
    <property type="match status" value="1"/>
</dbReference>
<dbReference type="InterPro" id="IPR000109">
    <property type="entry name" value="POT_fam"/>
</dbReference>
<dbReference type="PANTHER" id="PTHR23517">
    <property type="entry name" value="RESISTANCE PROTEIN MDTM, PUTATIVE-RELATED-RELATED"/>
    <property type="match status" value="1"/>
</dbReference>
<comment type="subcellular location">
    <subcellularLocation>
        <location evidence="1">Cell membrane</location>
        <topology evidence="1">Multi-pass membrane protein</topology>
    </subcellularLocation>
    <subcellularLocation>
        <location evidence="8">Membrane</location>
        <topology evidence="8">Multi-pass membrane protein</topology>
    </subcellularLocation>
</comment>
<keyword evidence="3" id="KW-1003">Cell membrane</keyword>
<evidence type="ECO:0000256" key="2">
    <source>
        <dbReference type="ARBA" id="ARBA00022448"/>
    </source>
</evidence>
<keyword evidence="2 8" id="KW-0813">Transport</keyword>
<feature type="compositionally biased region" description="Acidic residues" evidence="9">
    <location>
        <begin position="481"/>
        <end position="490"/>
    </location>
</feature>
<feature type="region of interest" description="Disordered" evidence="9">
    <location>
        <begin position="470"/>
        <end position="490"/>
    </location>
</feature>
<dbReference type="PROSITE" id="PS01023">
    <property type="entry name" value="PTR2_2"/>
    <property type="match status" value="1"/>
</dbReference>
<protein>
    <submittedName>
        <fullName evidence="12">Dipeptide/tripeptide permease</fullName>
    </submittedName>
</protein>